<reference evidence="3 4" key="1">
    <citation type="submission" date="2017-01" db="EMBL/GenBank/DDBJ databases">
        <title>A new Hymenobacter.</title>
        <authorList>
            <person name="Liang Y."/>
            <person name="Feng F."/>
        </authorList>
    </citation>
    <scope>NUCLEOTIDE SEQUENCE [LARGE SCALE GENOMIC DNA]</scope>
    <source>
        <strain evidence="3">MIMBbqt21</strain>
    </source>
</reference>
<evidence type="ECO:0000259" key="2">
    <source>
        <dbReference type="Pfam" id="PF07786"/>
    </source>
</evidence>
<name>A0A243W7D3_9BACT</name>
<evidence type="ECO:0000313" key="3">
    <source>
        <dbReference type="EMBL" id="OUJ70860.1"/>
    </source>
</evidence>
<feature type="transmembrane region" description="Helical" evidence="1">
    <location>
        <begin position="66"/>
        <end position="88"/>
    </location>
</feature>
<proteinExistence type="predicted"/>
<sequence>MEAATTLPPLARARRTAFPRVQAIDIVRGLVMVVMALDHVREFWNPTLMQPEDVTQTSIALFLTRWVTHFCAPTFVFLSGTSVYLYALKQPSRGAVSRFLLTRGLWLVVLEVFIVNWLLQWHQYQFVLLQVIWAIGWSMVLLAGLIWLPRWLLITLAVVVIGGHNMLPTIVLKTPADAVLALLHNRPTIIPLPGLPPLMAAYTLVPWFAVMLAGYLIGPWFQLPLAERQPRLRLAGVVLLVLFVVLRAVNVYGDPGPWSVQPRGLAYTVLSFLNVAKYPPSLLFLCMTLGVALLLLSGLETATGRVSQWLRTFGQVPFFYYLLHLLLNSVGAAIWTSLAFGRSVDLGFTEVKNWPVGYHSSLLRAYAAWALLILVLYWPCRWYRQFKQQHTYWWLSYL</sequence>
<feature type="transmembrane region" description="Helical" evidence="1">
    <location>
        <begin position="151"/>
        <end position="172"/>
    </location>
</feature>
<keyword evidence="1" id="KW-0812">Transmembrane</keyword>
<keyword evidence="1" id="KW-0472">Membrane</keyword>
<organism evidence="3 4">
    <name type="scientific">Hymenobacter crusticola</name>
    <dbReference type="NCBI Taxonomy" id="1770526"/>
    <lineage>
        <taxon>Bacteria</taxon>
        <taxon>Pseudomonadati</taxon>
        <taxon>Bacteroidota</taxon>
        <taxon>Cytophagia</taxon>
        <taxon>Cytophagales</taxon>
        <taxon>Hymenobacteraceae</taxon>
        <taxon>Hymenobacter</taxon>
    </lineage>
</organism>
<feature type="transmembrane region" description="Helical" evidence="1">
    <location>
        <begin position="125"/>
        <end position="144"/>
    </location>
</feature>
<feature type="transmembrane region" description="Helical" evidence="1">
    <location>
        <begin position="232"/>
        <end position="253"/>
    </location>
</feature>
<dbReference type="AlphaFoldDB" id="A0A243W7D3"/>
<feature type="transmembrane region" description="Helical" evidence="1">
    <location>
        <begin position="199"/>
        <end position="220"/>
    </location>
</feature>
<keyword evidence="4" id="KW-1185">Reference proteome</keyword>
<feature type="transmembrane region" description="Helical" evidence="1">
    <location>
        <begin position="278"/>
        <end position="297"/>
    </location>
</feature>
<evidence type="ECO:0000313" key="4">
    <source>
        <dbReference type="Proteomes" id="UP000194873"/>
    </source>
</evidence>
<dbReference type="PANTHER" id="PTHR40407">
    <property type="entry name" value="MEMBRANE PROTEIN-LIKE PROTEIN"/>
    <property type="match status" value="1"/>
</dbReference>
<dbReference type="PANTHER" id="PTHR40407:SF1">
    <property type="entry name" value="HEPARAN-ALPHA-GLUCOSAMINIDE N-ACETYLTRANSFERASE CATALYTIC DOMAIN-CONTAINING PROTEIN"/>
    <property type="match status" value="1"/>
</dbReference>
<feature type="domain" description="Heparan-alpha-glucosaminide N-acetyltransferase catalytic" evidence="2">
    <location>
        <begin position="20"/>
        <end position="229"/>
    </location>
</feature>
<dbReference type="Proteomes" id="UP000194873">
    <property type="component" value="Unassembled WGS sequence"/>
</dbReference>
<feature type="transmembrane region" description="Helical" evidence="1">
    <location>
        <begin position="361"/>
        <end position="380"/>
    </location>
</feature>
<protein>
    <recommendedName>
        <fullName evidence="2">Heparan-alpha-glucosaminide N-acetyltransferase catalytic domain-containing protein</fullName>
    </recommendedName>
</protein>
<accession>A0A243W7D3</accession>
<evidence type="ECO:0000256" key="1">
    <source>
        <dbReference type="SAM" id="Phobius"/>
    </source>
</evidence>
<keyword evidence="1" id="KW-1133">Transmembrane helix</keyword>
<dbReference type="RefSeq" id="WP_086596521.1">
    <property type="nucleotide sequence ID" value="NZ_MTSE01000020.1"/>
</dbReference>
<dbReference type="EMBL" id="MTSE01000020">
    <property type="protein sequence ID" value="OUJ70860.1"/>
    <property type="molecule type" value="Genomic_DNA"/>
</dbReference>
<feature type="transmembrane region" description="Helical" evidence="1">
    <location>
        <begin position="318"/>
        <end position="341"/>
    </location>
</feature>
<dbReference type="OrthoDB" id="508112at2"/>
<gene>
    <name evidence="3" type="ORF">BXP70_23290</name>
</gene>
<comment type="caution">
    <text evidence="3">The sequence shown here is derived from an EMBL/GenBank/DDBJ whole genome shotgun (WGS) entry which is preliminary data.</text>
</comment>
<feature type="transmembrane region" description="Helical" evidence="1">
    <location>
        <begin position="100"/>
        <end position="119"/>
    </location>
</feature>
<dbReference type="InterPro" id="IPR012429">
    <property type="entry name" value="HGSNAT_cat"/>
</dbReference>
<dbReference type="Pfam" id="PF07786">
    <property type="entry name" value="HGSNAT_cat"/>
    <property type="match status" value="1"/>
</dbReference>